<accession>A0A2G5F468</accession>
<sequence>MWRVNRILLKFDNSTTQSYFSQHIQFFMSHNNKFSAIYHINTRQCSLSVIDHMFSAIFSRLGHALLLIELTIEKPVWLLMIFVVSSSDRFKALLRNSVENPLKIPTAPAKKKYVKFPGLQATEDSPKNTTMNSVFPSLNHHVVAPSGIESP</sequence>
<dbReference type="AlphaFoldDB" id="A0A2G5F468"/>
<name>A0A2G5F468_AQUCA</name>
<reference evidence="1 2" key="1">
    <citation type="submission" date="2017-09" db="EMBL/GenBank/DDBJ databases">
        <title>WGS assembly of Aquilegia coerulea Goldsmith.</title>
        <authorList>
            <person name="Hodges S."/>
            <person name="Kramer E."/>
            <person name="Nordborg M."/>
            <person name="Tomkins J."/>
            <person name="Borevitz J."/>
            <person name="Derieg N."/>
            <person name="Yan J."/>
            <person name="Mihaltcheva S."/>
            <person name="Hayes R.D."/>
            <person name="Rokhsar D."/>
        </authorList>
    </citation>
    <scope>NUCLEOTIDE SEQUENCE [LARGE SCALE GENOMIC DNA]</scope>
    <source>
        <strain evidence="2">cv. Goldsmith</strain>
    </source>
</reference>
<evidence type="ECO:0000313" key="1">
    <source>
        <dbReference type="EMBL" id="PIA62801.1"/>
    </source>
</evidence>
<protein>
    <submittedName>
        <fullName evidence="1">Uncharacterized protein</fullName>
    </submittedName>
</protein>
<keyword evidence="2" id="KW-1185">Reference proteome</keyword>
<proteinExistence type="predicted"/>
<dbReference type="Proteomes" id="UP000230069">
    <property type="component" value="Unassembled WGS sequence"/>
</dbReference>
<dbReference type="InParanoid" id="A0A2G5F468"/>
<evidence type="ECO:0000313" key="2">
    <source>
        <dbReference type="Proteomes" id="UP000230069"/>
    </source>
</evidence>
<organism evidence="1 2">
    <name type="scientific">Aquilegia coerulea</name>
    <name type="common">Rocky mountain columbine</name>
    <dbReference type="NCBI Taxonomy" id="218851"/>
    <lineage>
        <taxon>Eukaryota</taxon>
        <taxon>Viridiplantae</taxon>
        <taxon>Streptophyta</taxon>
        <taxon>Embryophyta</taxon>
        <taxon>Tracheophyta</taxon>
        <taxon>Spermatophyta</taxon>
        <taxon>Magnoliopsida</taxon>
        <taxon>Ranunculales</taxon>
        <taxon>Ranunculaceae</taxon>
        <taxon>Thalictroideae</taxon>
        <taxon>Aquilegia</taxon>
    </lineage>
</organism>
<dbReference type="EMBL" id="KZ305019">
    <property type="protein sequence ID" value="PIA62801.1"/>
    <property type="molecule type" value="Genomic_DNA"/>
</dbReference>
<gene>
    <name evidence="1" type="ORF">AQUCO_00200668v1</name>
</gene>